<name>A0A5B9QJT9_9BACT</name>
<dbReference type="OrthoDB" id="1494440at2"/>
<dbReference type="EMBL" id="CP042913">
    <property type="protein sequence ID" value="QEG34363.1"/>
    <property type="molecule type" value="Genomic_DNA"/>
</dbReference>
<dbReference type="RefSeq" id="WP_148073026.1">
    <property type="nucleotide sequence ID" value="NZ_CP042913.1"/>
</dbReference>
<feature type="transmembrane region" description="Helical" evidence="1">
    <location>
        <begin position="163"/>
        <end position="184"/>
    </location>
</feature>
<feature type="transmembrane region" description="Helical" evidence="1">
    <location>
        <begin position="82"/>
        <end position="100"/>
    </location>
</feature>
<sequence>MNFLRKNWYYLGALLLVALAAALSFIWGEISTLRAMMLLSFMALLAHQFEEYAWPGGFPAVINLAVMPSGNKPDRYPLNRMTSLFVNVIFAYPFYLGSVIFCNQVWLGLGLVLFGMFQLGFHGIQINKKMQSIYNPGLFTAIVLFWPIGIYYMWYVADQNLSAWWMWPVGGAIAFAATFFGVYLPITHWFKDENSCYPFSPQEMARFRVEQKMNHLASNQQLVATPSSYSQGS</sequence>
<gene>
    <name evidence="2" type="ORF">Pr1d_16390</name>
</gene>
<organism evidence="2 3">
    <name type="scientific">Bythopirellula goksoeyrii</name>
    <dbReference type="NCBI Taxonomy" id="1400387"/>
    <lineage>
        <taxon>Bacteria</taxon>
        <taxon>Pseudomonadati</taxon>
        <taxon>Planctomycetota</taxon>
        <taxon>Planctomycetia</taxon>
        <taxon>Pirellulales</taxon>
        <taxon>Lacipirellulaceae</taxon>
        <taxon>Bythopirellula</taxon>
    </lineage>
</organism>
<evidence type="ECO:0000313" key="2">
    <source>
        <dbReference type="EMBL" id="QEG34363.1"/>
    </source>
</evidence>
<feature type="transmembrane region" description="Helical" evidence="1">
    <location>
        <begin position="52"/>
        <end position="70"/>
    </location>
</feature>
<feature type="transmembrane region" description="Helical" evidence="1">
    <location>
        <begin position="136"/>
        <end position="157"/>
    </location>
</feature>
<evidence type="ECO:0000256" key="1">
    <source>
        <dbReference type="SAM" id="Phobius"/>
    </source>
</evidence>
<dbReference type="InterPro" id="IPR025671">
    <property type="entry name" value="HXXEE"/>
</dbReference>
<feature type="transmembrane region" description="Helical" evidence="1">
    <location>
        <begin position="106"/>
        <end position="124"/>
    </location>
</feature>
<protein>
    <recommendedName>
        <fullName evidence="4">HXXEE domain-containing protein</fullName>
    </recommendedName>
</protein>
<accession>A0A5B9QJT9</accession>
<proteinExistence type="predicted"/>
<keyword evidence="1" id="KW-1133">Transmembrane helix</keyword>
<keyword evidence="1" id="KW-0472">Membrane</keyword>
<dbReference type="Pfam" id="PF13787">
    <property type="entry name" value="HXXEE"/>
    <property type="match status" value="1"/>
</dbReference>
<evidence type="ECO:0000313" key="3">
    <source>
        <dbReference type="Proteomes" id="UP000323917"/>
    </source>
</evidence>
<dbReference type="AlphaFoldDB" id="A0A5B9QJT9"/>
<keyword evidence="1" id="KW-0812">Transmembrane</keyword>
<evidence type="ECO:0008006" key="4">
    <source>
        <dbReference type="Google" id="ProtNLM"/>
    </source>
</evidence>
<dbReference type="KEGG" id="bgok:Pr1d_16390"/>
<dbReference type="Proteomes" id="UP000323917">
    <property type="component" value="Chromosome"/>
</dbReference>
<reference evidence="2 3" key="1">
    <citation type="submission" date="2019-08" db="EMBL/GenBank/DDBJ databases">
        <title>Deep-cultivation of Planctomycetes and their phenomic and genomic characterization uncovers novel biology.</title>
        <authorList>
            <person name="Wiegand S."/>
            <person name="Jogler M."/>
            <person name="Boedeker C."/>
            <person name="Pinto D."/>
            <person name="Vollmers J."/>
            <person name="Rivas-Marin E."/>
            <person name="Kohn T."/>
            <person name="Peeters S.H."/>
            <person name="Heuer A."/>
            <person name="Rast P."/>
            <person name="Oberbeckmann S."/>
            <person name="Bunk B."/>
            <person name="Jeske O."/>
            <person name="Meyerdierks A."/>
            <person name="Storesund J.E."/>
            <person name="Kallscheuer N."/>
            <person name="Luecker S."/>
            <person name="Lage O.M."/>
            <person name="Pohl T."/>
            <person name="Merkel B.J."/>
            <person name="Hornburger P."/>
            <person name="Mueller R.-W."/>
            <person name="Bruemmer F."/>
            <person name="Labrenz M."/>
            <person name="Spormann A.M."/>
            <person name="Op den Camp H."/>
            <person name="Overmann J."/>
            <person name="Amann R."/>
            <person name="Jetten M.S.M."/>
            <person name="Mascher T."/>
            <person name="Medema M.H."/>
            <person name="Devos D.P."/>
            <person name="Kaster A.-K."/>
            <person name="Ovreas L."/>
            <person name="Rohde M."/>
            <person name="Galperin M.Y."/>
            <person name="Jogler C."/>
        </authorList>
    </citation>
    <scope>NUCLEOTIDE SEQUENCE [LARGE SCALE GENOMIC DNA]</scope>
    <source>
        <strain evidence="2 3">Pr1d</strain>
    </source>
</reference>
<keyword evidence="3" id="KW-1185">Reference proteome</keyword>